<sequence length="195" mass="21576">MHYTVHFFNVVKLNQPLLILVATWGMRELERGLQSLLTCQFGTEGYFECSSQCNMFMIVGGCKTEGNTILSAFIITYFNLLPTHPLSQALPTPDTTLAIKLKGTGIVCAPVPKKLLMMAGIDDCYTSARGCTATLGNFAKATFDAISKTYSYLTPDLWKETVFTKSPYQEFTDHLVKTHTRVSVQRTQAPAVATT</sequence>
<evidence type="ECO:0000256" key="4">
    <source>
        <dbReference type="ARBA" id="ARBA00035255"/>
    </source>
</evidence>
<comment type="caution">
    <text evidence="7">The sequence shown here is derived from an EMBL/GenBank/DDBJ whole genome shotgun (WGS) entry which is preliminary data.</text>
</comment>
<evidence type="ECO:0000313" key="8">
    <source>
        <dbReference type="Proteomes" id="UP000322234"/>
    </source>
</evidence>
<evidence type="ECO:0000256" key="3">
    <source>
        <dbReference type="ARBA" id="ARBA00023274"/>
    </source>
</evidence>
<evidence type="ECO:0000256" key="2">
    <source>
        <dbReference type="ARBA" id="ARBA00022980"/>
    </source>
</evidence>
<dbReference type="Gene3D" id="3.30.230.10">
    <property type="match status" value="1"/>
</dbReference>
<accession>A0A6B0RTE7</accession>
<dbReference type="GO" id="GO:0003735">
    <property type="term" value="F:structural constituent of ribosome"/>
    <property type="evidence" value="ECO:0007669"/>
    <property type="project" value="InterPro"/>
</dbReference>
<dbReference type="AlphaFoldDB" id="A0A6B0RTE7"/>
<dbReference type="GO" id="GO:0006412">
    <property type="term" value="P:translation"/>
    <property type="evidence" value="ECO:0007669"/>
    <property type="project" value="InterPro"/>
</dbReference>
<feature type="domain" description="Small ribosomal subunit protein uS5 C-terminal" evidence="6">
    <location>
        <begin position="101"/>
        <end position="160"/>
    </location>
</feature>
<evidence type="ECO:0000256" key="1">
    <source>
        <dbReference type="ARBA" id="ARBA00008945"/>
    </source>
</evidence>
<gene>
    <name evidence="7" type="ORF">E5288_WYG009494</name>
</gene>
<comment type="similarity">
    <text evidence="1">Belongs to the universal ribosomal protein uS5 family.</text>
</comment>
<dbReference type="GO" id="GO:1990904">
    <property type="term" value="C:ribonucleoprotein complex"/>
    <property type="evidence" value="ECO:0007669"/>
    <property type="project" value="UniProtKB-KW"/>
</dbReference>
<organism evidence="7 8">
    <name type="scientific">Bos mutus</name>
    <name type="common">wild yak</name>
    <dbReference type="NCBI Taxonomy" id="72004"/>
    <lineage>
        <taxon>Eukaryota</taxon>
        <taxon>Metazoa</taxon>
        <taxon>Chordata</taxon>
        <taxon>Craniata</taxon>
        <taxon>Vertebrata</taxon>
        <taxon>Euteleostomi</taxon>
        <taxon>Mammalia</taxon>
        <taxon>Eutheria</taxon>
        <taxon>Laurasiatheria</taxon>
        <taxon>Artiodactyla</taxon>
        <taxon>Ruminantia</taxon>
        <taxon>Pecora</taxon>
        <taxon>Bovidae</taxon>
        <taxon>Bovinae</taxon>
        <taxon>Bos</taxon>
    </lineage>
</organism>
<keyword evidence="2" id="KW-0689">Ribosomal protein</keyword>
<dbReference type="Proteomes" id="UP000322234">
    <property type="component" value="Unassembled WGS sequence"/>
</dbReference>
<dbReference type="InterPro" id="IPR020568">
    <property type="entry name" value="Ribosomal_Su5_D2-typ_SF"/>
</dbReference>
<evidence type="ECO:0000313" key="7">
    <source>
        <dbReference type="EMBL" id="MXQ91304.1"/>
    </source>
</evidence>
<dbReference type="Pfam" id="PF03719">
    <property type="entry name" value="Ribosomal_S5_C"/>
    <property type="match status" value="1"/>
</dbReference>
<keyword evidence="8" id="KW-1185">Reference proteome</keyword>
<protein>
    <recommendedName>
        <fullName evidence="4">Small ribosomal subunit protein uS5</fullName>
    </recommendedName>
    <alternativeName>
        <fullName evidence="5">40S ribosomal protein S2</fullName>
    </alternativeName>
</protein>
<dbReference type="SUPFAM" id="SSF54211">
    <property type="entry name" value="Ribosomal protein S5 domain 2-like"/>
    <property type="match status" value="1"/>
</dbReference>
<dbReference type="GO" id="GO:0005840">
    <property type="term" value="C:ribosome"/>
    <property type="evidence" value="ECO:0007669"/>
    <property type="project" value="UniProtKB-KW"/>
</dbReference>
<dbReference type="InterPro" id="IPR014721">
    <property type="entry name" value="Ribsml_uS5_D2-typ_fold_subgr"/>
</dbReference>
<keyword evidence="3" id="KW-0687">Ribonucleoprotein</keyword>
<evidence type="ECO:0000259" key="6">
    <source>
        <dbReference type="Pfam" id="PF03719"/>
    </source>
</evidence>
<dbReference type="FunFam" id="3.30.230.10:FF:000004">
    <property type="entry name" value="40S ribosomal protein S2"/>
    <property type="match status" value="1"/>
</dbReference>
<dbReference type="InterPro" id="IPR005324">
    <property type="entry name" value="Ribosomal_uS5_C"/>
</dbReference>
<name>A0A6B0RTE7_9CETA</name>
<dbReference type="EMBL" id="VBQZ03000069">
    <property type="protein sequence ID" value="MXQ91304.1"/>
    <property type="molecule type" value="Genomic_DNA"/>
</dbReference>
<proteinExistence type="inferred from homology"/>
<evidence type="ECO:0000256" key="5">
    <source>
        <dbReference type="ARBA" id="ARBA00035407"/>
    </source>
</evidence>
<reference evidence="7" key="1">
    <citation type="submission" date="2019-10" db="EMBL/GenBank/DDBJ databases">
        <title>The sequence and de novo assembly of the wild yak genome.</title>
        <authorList>
            <person name="Liu Y."/>
        </authorList>
    </citation>
    <scope>NUCLEOTIDE SEQUENCE [LARGE SCALE GENOMIC DNA]</scope>
    <source>
        <strain evidence="7">WY2019</strain>
    </source>
</reference>